<evidence type="ECO:0000313" key="1">
    <source>
        <dbReference type="EMBL" id="DAE28879.1"/>
    </source>
</evidence>
<sequence>MEIKKTTKLDSRLKALHFEGDTLVNEDGEIVELEKYLHKAFGDKYFDISTTTKEEELIEIDVNEEE</sequence>
<protein>
    <submittedName>
        <fullName evidence="1">Uncharacterized protein</fullName>
    </submittedName>
</protein>
<dbReference type="EMBL" id="BK059091">
    <property type="protein sequence ID" value="DAE28879.1"/>
    <property type="molecule type" value="Genomic_DNA"/>
</dbReference>
<accession>A0A8S5RC01</accession>
<proteinExistence type="predicted"/>
<name>A0A8S5RC01_9VIRU</name>
<reference evidence="1" key="1">
    <citation type="journal article" date="2021" name="Proc. Natl. Acad. Sci. U.S.A.">
        <title>A Catalog of Tens of Thousands of Viruses from Human Metagenomes Reveals Hidden Associations with Chronic Diseases.</title>
        <authorList>
            <person name="Tisza M.J."/>
            <person name="Buck C.B."/>
        </authorList>
    </citation>
    <scope>NUCLEOTIDE SEQUENCE</scope>
    <source>
        <strain evidence="1">CtmTa7</strain>
    </source>
</reference>
<organism evidence="1">
    <name type="scientific">virus sp. ctmTa7</name>
    <dbReference type="NCBI Taxonomy" id="2828255"/>
    <lineage>
        <taxon>Viruses</taxon>
    </lineage>
</organism>